<dbReference type="PANTHER" id="PTHR43022:SF1">
    <property type="entry name" value="PROTEIN SMF"/>
    <property type="match status" value="1"/>
</dbReference>
<dbReference type="Pfam" id="PF17782">
    <property type="entry name" value="WHD_DprA"/>
    <property type="match status" value="1"/>
</dbReference>
<sequence length="375" mass="39590">MMAMCVNDLRRCLLLQTLPGLGSRALCRLLRHCGGVDALWASDPARWPPLGLPPGLAGRFHRLRDSGRSADPRVDVDAQLAALEAAAARVLCVADEGYPPLLRTIHDPPPLLYLRGDGDLLLRPQLAVVGARRASSAGLRAARDMAAALADAGLVVTSGLALGIDGAAHRGALDAGGGSVAVMATGIERIYPRRHAALARDLLAGGCLVTEFAPGCGPLREHFPRRNRVISGLSLGVLVVEAALPSGSLITAGTALEQGREVFALPWSIYHPAGRGCLQLLRDGAALVRGVDDLLLELQAMVGLQRELSLPPVPVEHPREDSADERLLRLIGDGCVAVDELARHGELPLARVMAALSALELAGRVRREVGGYSRR</sequence>
<protein>
    <submittedName>
        <fullName evidence="4">DNA-processing protein DprA</fullName>
    </submittedName>
</protein>
<dbReference type="InterPro" id="IPR036388">
    <property type="entry name" value="WH-like_DNA-bd_sf"/>
</dbReference>
<organism evidence="4 5">
    <name type="scientific">Parahaliea mediterranea</name>
    <dbReference type="NCBI Taxonomy" id="651086"/>
    <lineage>
        <taxon>Bacteria</taxon>
        <taxon>Pseudomonadati</taxon>
        <taxon>Pseudomonadota</taxon>
        <taxon>Gammaproteobacteria</taxon>
        <taxon>Cellvibrionales</taxon>
        <taxon>Halieaceae</taxon>
        <taxon>Parahaliea</taxon>
    </lineage>
</organism>
<dbReference type="PANTHER" id="PTHR43022">
    <property type="entry name" value="PROTEIN SMF"/>
    <property type="match status" value="1"/>
</dbReference>
<dbReference type="Pfam" id="PF02481">
    <property type="entry name" value="DNA_processg_A"/>
    <property type="match status" value="1"/>
</dbReference>
<gene>
    <name evidence="4" type="primary">dprA</name>
    <name evidence="4" type="ORF">JYP50_10965</name>
</gene>
<feature type="domain" description="Smf/DprA SLOG" evidence="2">
    <location>
        <begin position="90"/>
        <end position="298"/>
    </location>
</feature>
<accession>A0A939IKA1</accession>
<reference evidence="4" key="1">
    <citation type="submission" date="2021-02" db="EMBL/GenBank/DDBJ databases">
        <title>PHA producing bacteria isolated from coastal sediment in Guangdong, Shenzhen.</title>
        <authorList>
            <person name="Zheng W."/>
            <person name="Yu S."/>
            <person name="Huang Y."/>
        </authorList>
    </citation>
    <scope>NUCLEOTIDE SEQUENCE</scope>
    <source>
        <strain evidence="4">TN14-10</strain>
    </source>
</reference>
<dbReference type="RefSeq" id="WP_206560561.1">
    <property type="nucleotide sequence ID" value="NZ_JAFKCZ010000007.1"/>
</dbReference>
<evidence type="ECO:0000313" key="5">
    <source>
        <dbReference type="Proteomes" id="UP000664303"/>
    </source>
</evidence>
<dbReference type="GO" id="GO:0009294">
    <property type="term" value="P:DNA-mediated transformation"/>
    <property type="evidence" value="ECO:0007669"/>
    <property type="project" value="InterPro"/>
</dbReference>
<comment type="caution">
    <text evidence="4">The sequence shown here is derived from an EMBL/GenBank/DDBJ whole genome shotgun (WGS) entry which is preliminary data.</text>
</comment>
<evidence type="ECO:0000256" key="1">
    <source>
        <dbReference type="ARBA" id="ARBA00006525"/>
    </source>
</evidence>
<dbReference type="SUPFAM" id="SSF102405">
    <property type="entry name" value="MCP/YpsA-like"/>
    <property type="match status" value="1"/>
</dbReference>
<evidence type="ECO:0000259" key="2">
    <source>
        <dbReference type="Pfam" id="PF02481"/>
    </source>
</evidence>
<dbReference type="Gene3D" id="3.40.50.450">
    <property type="match status" value="1"/>
</dbReference>
<evidence type="ECO:0000259" key="3">
    <source>
        <dbReference type="Pfam" id="PF17782"/>
    </source>
</evidence>
<dbReference type="Gene3D" id="1.10.10.10">
    <property type="entry name" value="Winged helix-like DNA-binding domain superfamily/Winged helix DNA-binding domain"/>
    <property type="match status" value="1"/>
</dbReference>
<keyword evidence="5" id="KW-1185">Reference proteome</keyword>
<dbReference type="InterPro" id="IPR041614">
    <property type="entry name" value="DprA_WH"/>
</dbReference>
<dbReference type="Proteomes" id="UP000664303">
    <property type="component" value="Unassembled WGS sequence"/>
</dbReference>
<evidence type="ECO:0000313" key="4">
    <source>
        <dbReference type="EMBL" id="MBN7797116.1"/>
    </source>
</evidence>
<dbReference type="InterPro" id="IPR057666">
    <property type="entry name" value="DrpA_SLOG"/>
</dbReference>
<dbReference type="NCBIfam" id="TIGR00732">
    <property type="entry name" value="dprA"/>
    <property type="match status" value="1"/>
</dbReference>
<name>A0A939IKA1_9GAMM</name>
<proteinExistence type="inferred from homology"/>
<dbReference type="InterPro" id="IPR003488">
    <property type="entry name" value="DprA"/>
</dbReference>
<comment type="similarity">
    <text evidence="1">Belongs to the DprA/Smf family.</text>
</comment>
<dbReference type="EMBL" id="JAFKCZ010000007">
    <property type="protein sequence ID" value="MBN7797116.1"/>
    <property type="molecule type" value="Genomic_DNA"/>
</dbReference>
<dbReference type="AlphaFoldDB" id="A0A939IKA1"/>
<feature type="domain" description="DprA winged helix" evidence="3">
    <location>
        <begin position="318"/>
        <end position="371"/>
    </location>
</feature>